<protein>
    <submittedName>
        <fullName evidence="3">Uncharacterized protein</fullName>
    </submittedName>
</protein>
<feature type="signal peptide" evidence="2">
    <location>
        <begin position="1"/>
        <end position="18"/>
    </location>
</feature>
<evidence type="ECO:0000256" key="2">
    <source>
        <dbReference type="SAM" id="SignalP"/>
    </source>
</evidence>
<dbReference type="VEuPathDB" id="FungiDB:L203_04641"/>
<proteinExistence type="predicted"/>
<sequence>MRPLLSLLSISLFVTVLAQINTAPPTPASPLSSIPSTTSLATPTLTPSPTLPGNQNLAARCTDPGNCGGNGPESGLQANTVTSTIVSITSVPCYITTITTSSTTLISTIYSTETITSTQTKEGTVYIIQYSPTPVVKSTTVKSVLQITQTLTSYWVESQGSYGSSTSKGGETTYSGKQGGGNCEECQKSLGGGGGNGGDAWTHVSNNNNVAGIGAGSTVSAPVAGNGRGGTFGVNGNGNGNVNGDGWVSWNAAERRQKFRVQWLISLEVGVVYVALLS</sequence>
<feature type="chain" id="PRO_5044277931" evidence="2">
    <location>
        <begin position="19"/>
        <end position="278"/>
    </location>
</feature>
<organism evidence="3 4">
    <name type="scientific">Cryptococcus depauperatus CBS 7841</name>
    <dbReference type="NCBI Taxonomy" id="1295531"/>
    <lineage>
        <taxon>Eukaryota</taxon>
        <taxon>Fungi</taxon>
        <taxon>Dikarya</taxon>
        <taxon>Basidiomycota</taxon>
        <taxon>Agaricomycotina</taxon>
        <taxon>Tremellomycetes</taxon>
        <taxon>Tremellales</taxon>
        <taxon>Cryptococcaceae</taxon>
        <taxon>Cryptococcus</taxon>
    </lineage>
</organism>
<evidence type="ECO:0000313" key="4">
    <source>
        <dbReference type="Proteomes" id="UP000094043"/>
    </source>
</evidence>
<evidence type="ECO:0000313" key="3">
    <source>
        <dbReference type="EMBL" id="WVN87654.1"/>
    </source>
</evidence>
<keyword evidence="2" id="KW-0732">Signal</keyword>
<name>A0A1E3IBG1_9TREE</name>
<dbReference type="KEGG" id="cdep:91087049"/>
<accession>A0A1E3IBG1</accession>
<reference evidence="3" key="1">
    <citation type="submission" date="2016-06" db="EMBL/GenBank/DDBJ databases">
        <authorList>
            <person name="Cuomo C."/>
            <person name="Litvintseva A."/>
            <person name="Heitman J."/>
            <person name="Chen Y."/>
            <person name="Sun S."/>
            <person name="Springer D."/>
            <person name="Dromer F."/>
            <person name="Young S."/>
            <person name="Zeng Q."/>
            <person name="Chapman S."/>
            <person name="Gujja S."/>
            <person name="Saif S."/>
            <person name="Birren B."/>
        </authorList>
    </citation>
    <scope>NUCLEOTIDE SEQUENCE</scope>
    <source>
        <strain evidence="3">CBS 7841</strain>
    </source>
</reference>
<dbReference type="AlphaFoldDB" id="A0A1E3IBG1"/>
<reference evidence="3" key="2">
    <citation type="journal article" date="2022" name="Elife">
        <title>Obligate sexual reproduction of a homothallic fungus closely related to the Cryptococcus pathogenic species complex.</title>
        <authorList>
            <person name="Passer A.R."/>
            <person name="Clancey S.A."/>
            <person name="Shea T."/>
            <person name="David-Palma M."/>
            <person name="Averette A.F."/>
            <person name="Boekhout T."/>
            <person name="Porcel B.M."/>
            <person name="Nowrousian M."/>
            <person name="Cuomo C.A."/>
            <person name="Sun S."/>
            <person name="Heitman J."/>
            <person name="Coelho M.A."/>
        </authorList>
    </citation>
    <scope>NUCLEOTIDE SEQUENCE</scope>
    <source>
        <strain evidence="3">CBS 7841</strain>
    </source>
</reference>
<dbReference type="EMBL" id="CP143786">
    <property type="protein sequence ID" value="WVN87654.1"/>
    <property type="molecule type" value="Genomic_DNA"/>
</dbReference>
<keyword evidence="4" id="KW-1185">Reference proteome</keyword>
<feature type="region of interest" description="Disordered" evidence="1">
    <location>
        <begin position="24"/>
        <end position="56"/>
    </location>
</feature>
<dbReference type="Proteomes" id="UP000094043">
    <property type="component" value="Chromosome 3"/>
</dbReference>
<evidence type="ECO:0000256" key="1">
    <source>
        <dbReference type="SAM" id="MobiDB-lite"/>
    </source>
</evidence>
<feature type="compositionally biased region" description="Low complexity" evidence="1">
    <location>
        <begin position="29"/>
        <end position="52"/>
    </location>
</feature>
<reference evidence="3" key="3">
    <citation type="submission" date="2024-01" db="EMBL/GenBank/DDBJ databases">
        <authorList>
            <person name="Coelho M.A."/>
            <person name="David-Palma M."/>
            <person name="Shea T."/>
            <person name="Sun S."/>
            <person name="Cuomo C.A."/>
            <person name="Heitman J."/>
        </authorList>
    </citation>
    <scope>NUCLEOTIDE SEQUENCE</scope>
    <source>
        <strain evidence="3">CBS 7841</strain>
    </source>
</reference>
<gene>
    <name evidence="3" type="ORF">L203_102838</name>
</gene>
<dbReference type="OrthoDB" id="2596806at2759"/>
<dbReference type="GeneID" id="91087049"/>
<dbReference type="RefSeq" id="XP_066068354.1">
    <property type="nucleotide sequence ID" value="XM_066212257.1"/>
</dbReference>